<keyword evidence="4 7" id="KW-0812">Transmembrane</keyword>
<feature type="transmembrane region" description="Helical" evidence="7">
    <location>
        <begin position="245"/>
        <end position="263"/>
    </location>
</feature>
<organism evidence="9">
    <name type="scientific">Paenibacillus ihbetae</name>
    <dbReference type="NCBI Taxonomy" id="1870820"/>
    <lineage>
        <taxon>Bacteria</taxon>
        <taxon>Bacillati</taxon>
        <taxon>Bacillota</taxon>
        <taxon>Bacilli</taxon>
        <taxon>Bacillales</taxon>
        <taxon>Paenibacillaceae</taxon>
        <taxon>Paenibacillus</taxon>
    </lineage>
</organism>
<dbReference type="KEGG" id="pib:BBD41_02490"/>
<evidence type="ECO:0000256" key="7">
    <source>
        <dbReference type="SAM" id="Phobius"/>
    </source>
</evidence>
<evidence type="ECO:0000313" key="9">
    <source>
        <dbReference type="EMBL" id="ANY71537.1"/>
    </source>
</evidence>
<feature type="transmembrane region" description="Helical" evidence="7">
    <location>
        <begin position="95"/>
        <end position="116"/>
    </location>
</feature>
<dbReference type="PANTHER" id="PTHR32322">
    <property type="entry name" value="INNER MEMBRANE TRANSPORTER"/>
    <property type="match status" value="1"/>
</dbReference>
<evidence type="ECO:0000256" key="3">
    <source>
        <dbReference type="ARBA" id="ARBA00022475"/>
    </source>
</evidence>
<reference evidence="9" key="1">
    <citation type="submission" date="2016-08" db="EMBL/GenBank/DDBJ databases">
        <title>Complete Genome Seqeunce of Paenibacillus sp. nov. IHBB 9852 from high altitute lake of Indian trans-Himalayas.</title>
        <authorList>
            <person name="Kiran S."/>
            <person name="Swarnkar M.K."/>
            <person name="Rana A."/>
            <person name="Tewari R."/>
            <person name="Gulati A."/>
        </authorList>
    </citation>
    <scope>NUCLEOTIDE SEQUENCE [LARGE SCALE GENOMIC DNA]</scope>
    <source>
        <strain evidence="9">IHBB 9852</strain>
    </source>
</reference>
<dbReference type="PANTHER" id="PTHR32322:SF18">
    <property type="entry name" value="S-ADENOSYLMETHIONINE_S-ADENOSYLHOMOCYSTEINE TRANSPORTER"/>
    <property type="match status" value="1"/>
</dbReference>
<feature type="transmembrane region" description="Helical" evidence="7">
    <location>
        <begin position="70"/>
        <end position="89"/>
    </location>
</feature>
<sequence>MNADRAPIPVFIPLFIGIIAISFSSIFVKWSDSPVSVQAMYRLMITAIIMLPFSGKYVRDAASLKRSDWALLALSASMLALHFLLWMGSLQWTSVASSTIILALQPVFVMIGAYFWFKERTSLGALGGMSIAFLGVFLLIGSSGFSGQEGHLKGDLMSLLGTAAVAVHMLLGQLLLRRLPSFLYSWLVFVMASLVLAVYNLIQGYSFTGYSGREWGIFLLLAIVPTVFGHLLFNWLMKFASASTVSMSVLGEPVGASVLAFLILHERMYPLQAAGGALVLLGLILFLRVGKAAKRPRAYEQKGAA</sequence>
<dbReference type="Pfam" id="PF00892">
    <property type="entry name" value="EamA"/>
    <property type="match status" value="2"/>
</dbReference>
<feature type="domain" description="EamA" evidence="8">
    <location>
        <begin position="153"/>
        <end position="287"/>
    </location>
</feature>
<feature type="domain" description="EamA" evidence="8">
    <location>
        <begin position="14"/>
        <end position="140"/>
    </location>
</feature>
<comment type="subcellular location">
    <subcellularLocation>
        <location evidence="1">Cell membrane</location>
        <topology evidence="1">Multi-pass membrane protein</topology>
    </subcellularLocation>
</comment>
<proteinExistence type="inferred from homology"/>
<accession>A0A1B2DV24</accession>
<evidence type="ECO:0000256" key="4">
    <source>
        <dbReference type="ARBA" id="ARBA00022692"/>
    </source>
</evidence>
<evidence type="ECO:0000256" key="6">
    <source>
        <dbReference type="ARBA" id="ARBA00023136"/>
    </source>
</evidence>
<keyword evidence="5 7" id="KW-1133">Transmembrane helix</keyword>
<dbReference type="InterPro" id="IPR037185">
    <property type="entry name" value="EmrE-like"/>
</dbReference>
<feature type="transmembrane region" description="Helical" evidence="7">
    <location>
        <begin position="269"/>
        <end position="287"/>
    </location>
</feature>
<comment type="similarity">
    <text evidence="2">Belongs to the EamA transporter family.</text>
</comment>
<evidence type="ECO:0000256" key="5">
    <source>
        <dbReference type="ARBA" id="ARBA00022989"/>
    </source>
</evidence>
<dbReference type="RefSeq" id="WP_099476601.1">
    <property type="nucleotide sequence ID" value="NZ_CP016809.1"/>
</dbReference>
<dbReference type="GO" id="GO:0005886">
    <property type="term" value="C:plasma membrane"/>
    <property type="evidence" value="ECO:0007669"/>
    <property type="project" value="UniProtKB-SubCell"/>
</dbReference>
<dbReference type="SUPFAM" id="SSF103481">
    <property type="entry name" value="Multidrug resistance efflux transporter EmrE"/>
    <property type="match status" value="2"/>
</dbReference>
<feature type="transmembrane region" description="Helical" evidence="7">
    <location>
        <begin position="157"/>
        <end position="176"/>
    </location>
</feature>
<dbReference type="AlphaFoldDB" id="A0A1B2DV24"/>
<evidence type="ECO:0000256" key="1">
    <source>
        <dbReference type="ARBA" id="ARBA00004651"/>
    </source>
</evidence>
<evidence type="ECO:0000256" key="2">
    <source>
        <dbReference type="ARBA" id="ARBA00007362"/>
    </source>
</evidence>
<keyword evidence="3" id="KW-1003">Cell membrane</keyword>
<name>A0A1B2DV24_9BACL</name>
<dbReference type="InterPro" id="IPR000620">
    <property type="entry name" value="EamA_dom"/>
</dbReference>
<feature type="transmembrane region" description="Helical" evidence="7">
    <location>
        <begin position="123"/>
        <end position="145"/>
    </location>
</feature>
<gene>
    <name evidence="9" type="ORF">BBD41_02490</name>
</gene>
<evidence type="ECO:0000259" key="8">
    <source>
        <dbReference type="Pfam" id="PF00892"/>
    </source>
</evidence>
<feature type="transmembrane region" description="Helical" evidence="7">
    <location>
        <begin position="39"/>
        <end position="58"/>
    </location>
</feature>
<feature type="transmembrane region" description="Helical" evidence="7">
    <location>
        <begin position="215"/>
        <end position="233"/>
    </location>
</feature>
<feature type="transmembrane region" description="Helical" evidence="7">
    <location>
        <begin position="7"/>
        <end position="27"/>
    </location>
</feature>
<feature type="transmembrane region" description="Helical" evidence="7">
    <location>
        <begin position="183"/>
        <end position="203"/>
    </location>
</feature>
<dbReference type="EMBL" id="CP016809">
    <property type="protein sequence ID" value="ANY71537.1"/>
    <property type="molecule type" value="Genomic_DNA"/>
</dbReference>
<keyword evidence="6 7" id="KW-0472">Membrane</keyword>
<protein>
    <submittedName>
        <fullName evidence="9">Multidrug transporter</fullName>
    </submittedName>
</protein>
<dbReference type="InterPro" id="IPR050638">
    <property type="entry name" value="AA-Vitamin_Transporters"/>
</dbReference>